<dbReference type="OrthoDB" id="10045676at2759"/>
<organism evidence="6 7">
    <name type="scientific">Chironomus riparius</name>
    <dbReference type="NCBI Taxonomy" id="315576"/>
    <lineage>
        <taxon>Eukaryota</taxon>
        <taxon>Metazoa</taxon>
        <taxon>Ecdysozoa</taxon>
        <taxon>Arthropoda</taxon>
        <taxon>Hexapoda</taxon>
        <taxon>Insecta</taxon>
        <taxon>Pterygota</taxon>
        <taxon>Neoptera</taxon>
        <taxon>Endopterygota</taxon>
        <taxon>Diptera</taxon>
        <taxon>Nematocera</taxon>
        <taxon>Chironomoidea</taxon>
        <taxon>Chironomidae</taxon>
        <taxon>Chironominae</taxon>
        <taxon>Chironomus</taxon>
    </lineage>
</organism>
<dbReference type="Proteomes" id="UP001153620">
    <property type="component" value="Chromosome 1"/>
</dbReference>
<sequence>MNSLRRTIQIAPRLTSTVRMMGHGPSDHDTAGSIRSAGGSFAKMEIAHEEEYFYNLRKDQLHKLKEKQMHELEFREKAIKDHEDAINRHKVAIKELNKQKH</sequence>
<dbReference type="InterPro" id="IPR007648">
    <property type="entry name" value="ATPase_inhibitor_mt"/>
</dbReference>
<evidence type="ECO:0000256" key="5">
    <source>
        <dbReference type="ARBA" id="ARBA00023128"/>
    </source>
</evidence>
<evidence type="ECO:0000313" key="6">
    <source>
        <dbReference type="EMBL" id="CAG9798349.1"/>
    </source>
</evidence>
<keyword evidence="7" id="KW-1185">Reference proteome</keyword>
<reference evidence="6" key="1">
    <citation type="submission" date="2022-01" db="EMBL/GenBank/DDBJ databases">
        <authorList>
            <person name="King R."/>
        </authorList>
    </citation>
    <scope>NUCLEOTIDE SEQUENCE</scope>
</reference>
<name>A0A9N9RKZ0_9DIPT</name>
<dbReference type="EMBL" id="OU895877">
    <property type="protein sequence ID" value="CAG9798349.1"/>
    <property type="molecule type" value="Genomic_DNA"/>
</dbReference>
<dbReference type="AlphaFoldDB" id="A0A9N9RKZ0"/>
<keyword evidence="5" id="KW-0496">Mitochondrion</keyword>
<comment type="subcellular location">
    <subcellularLocation>
        <location evidence="1">Mitochondrion</location>
    </subcellularLocation>
</comment>
<evidence type="ECO:0000256" key="3">
    <source>
        <dbReference type="ARBA" id="ARBA00022946"/>
    </source>
</evidence>
<dbReference type="Gene3D" id="1.20.5.500">
    <property type="entry name" value="Single helix bin"/>
    <property type="match status" value="1"/>
</dbReference>
<proteinExistence type="inferred from homology"/>
<gene>
    <name evidence="6" type="ORF">CHIRRI_LOCUS1332</name>
</gene>
<comment type="similarity">
    <text evidence="2">Belongs to the ATPase inhibitor family.</text>
</comment>
<evidence type="ECO:0000313" key="7">
    <source>
        <dbReference type="Proteomes" id="UP001153620"/>
    </source>
</evidence>
<evidence type="ECO:0000256" key="4">
    <source>
        <dbReference type="ARBA" id="ARBA00023054"/>
    </source>
</evidence>
<accession>A0A9N9RKZ0</accession>
<evidence type="ECO:0000256" key="1">
    <source>
        <dbReference type="ARBA" id="ARBA00004173"/>
    </source>
</evidence>
<dbReference type="PANTHER" id="PTHR48417:SF1">
    <property type="entry name" value="ATP SYNTHASE F1 SUBUNIT EPSILON"/>
    <property type="match status" value="1"/>
</dbReference>
<evidence type="ECO:0000256" key="2">
    <source>
        <dbReference type="ARBA" id="ARBA00010901"/>
    </source>
</evidence>
<protein>
    <recommendedName>
        <fullName evidence="8">Mitochondrial ATPase inhibitor</fullName>
    </recommendedName>
</protein>
<keyword evidence="3" id="KW-0809">Transit peptide</keyword>
<keyword evidence="4" id="KW-0175">Coiled coil</keyword>
<evidence type="ECO:0008006" key="8">
    <source>
        <dbReference type="Google" id="ProtNLM"/>
    </source>
</evidence>
<dbReference type="GO" id="GO:0042030">
    <property type="term" value="F:ATPase inhibitor activity"/>
    <property type="evidence" value="ECO:0007669"/>
    <property type="project" value="InterPro"/>
</dbReference>
<dbReference type="GO" id="GO:0005739">
    <property type="term" value="C:mitochondrion"/>
    <property type="evidence" value="ECO:0007669"/>
    <property type="project" value="UniProtKB-SubCell"/>
</dbReference>
<dbReference type="SUPFAM" id="SSF64602">
    <property type="entry name" value="F1 ATPase inhibitor, IF1, C-terminal domain"/>
    <property type="match status" value="1"/>
</dbReference>
<dbReference type="Pfam" id="PF04568">
    <property type="entry name" value="IATP"/>
    <property type="match status" value="1"/>
</dbReference>
<dbReference type="PANTHER" id="PTHR48417">
    <property type="entry name" value="ATP SYNTHASE F1 SUBUNIT EPSILON"/>
    <property type="match status" value="1"/>
</dbReference>
<reference evidence="6" key="2">
    <citation type="submission" date="2022-10" db="EMBL/GenBank/DDBJ databases">
        <authorList>
            <consortium name="ENA_rothamsted_submissions"/>
            <consortium name="culmorum"/>
            <person name="King R."/>
        </authorList>
    </citation>
    <scope>NUCLEOTIDE SEQUENCE</scope>
</reference>